<evidence type="ECO:0008006" key="3">
    <source>
        <dbReference type="Google" id="ProtNLM"/>
    </source>
</evidence>
<dbReference type="RefSeq" id="WP_256610994.1">
    <property type="nucleotide sequence ID" value="NZ_JANIBM010000011.1"/>
</dbReference>
<reference evidence="1 2" key="1">
    <citation type="submission" date="2022-07" db="EMBL/GenBank/DDBJ databases">
        <title>Methylomonas rivi sp. nov., Methylomonas rosea sp. nov., Methylomonas aureus sp. nov. and Methylomonas subterranea sp. nov., four novel methanotrophs isolated from a freshwater creek and the deep terrestrial subsurface.</title>
        <authorList>
            <person name="Abin C."/>
            <person name="Sankaranarayanan K."/>
            <person name="Garner C."/>
            <person name="Sindelar R."/>
            <person name="Kotary K."/>
            <person name="Garner R."/>
            <person name="Barclay S."/>
            <person name="Lawson P."/>
            <person name="Krumholz L."/>
        </authorList>
    </citation>
    <scope>NUCLEOTIDE SEQUENCE [LARGE SCALE GENOMIC DNA]</scope>
    <source>
        <strain evidence="1 2">SURF-1</strain>
    </source>
</reference>
<evidence type="ECO:0000313" key="2">
    <source>
        <dbReference type="Proteomes" id="UP001524569"/>
    </source>
</evidence>
<keyword evidence="2" id="KW-1185">Reference proteome</keyword>
<gene>
    <name evidence="1" type="ORF">NP603_11335</name>
</gene>
<protein>
    <recommendedName>
        <fullName evidence="3">Class I SAM-dependent methyltransferase</fullName>
    </recommendedName>
</protein>
<proteinExistence type="predicted"/>
<accession>A0ABT1UHJ4</accession>
<dbReference type="Proteomes" id="UP001524569">
    <property type="component" value="Unassembled WGS sequence"/>
</dbReference>
<dbReference type="EMBL" id="JANIBM010000011">
    <property type="protein sequence ID" value="MCQ8181703.1"/>
    <property type="molecule type" value="Genomic_DNA"/>
</dbReference>
<dbReference type="InterPro" id="IPR029063">
    <property type="entry name" value="SAM-dependent_MTases_sf"/>
</dbReference>
<organism evidence="1 2">
    <name type="scientific">Methylomonas aurea</name>
    <dbReference type="NCBI Taxonomy" id="2952224"/>
    <lineage>
        <taxon>Bacteria</taxon>
        <taxon>Pseudomonadati</taxon>
        <taxon>Pseudomonadota</taxon>
        <taxon>Gammaproteobacteria</taxon>
        <taxon>Methylococcales</taxon>
        <taxon>Methylococcaceae</taxon>
        <taxon>Methylomonas</taxon>
    </lineage>
</organism>
<evidence type="ECO:0000313" key="1">
    <source>
        <dbReference type="EMBL" id="MCQ8181703.1"/>
    </source>
</evidence>
<dbReference type="SUPFAM" id="SSF53335">
    <property type="entry name" value="S-adenosyl-L-methionine-dependent methyltransferases"/>
    <property type="match status" value="1"/>
</dbReference>
<dbReference type="Gene3D" id="3.40.50.150">
    <property type="entry name" value="Vaccinia Virus protein VP39"/>
    <property type="match status" value="1"/>
</dbReference>
<sequence>MFKNKYFSSSLIYVLKYIKYALLAFLCDYKLSVVWYSLRYAFPVLRFYQNEKRDPIIDEKPWMSFPVIELLDKILKKDQMVFEYGSGGSTLFFSRRVKLVVSVEHNREWYELVESEIKARKLRNVKYEIIPPTSYSDYSRDLASVASSYVSDDKASEGLRFKDYAAAIDCYPDSYFDLVVVDGRVRPSCIHHAQNKVKRGGILLLDQSERKHYSKIIGDLMGTGNWKKKSITGPLAYGLHFTEATFFYRK</sequence>
<comment type="caution">
    <text evidence="1">The sequence shown here is derived from an EMBL/GenBank/DDBJ whole genome shotgun (WGS) entry which is preliminary data.</text>
</comment>
<name>A0ABT1UHJ4_9GAMM</name>